<dbReference type="InParanoid" id="G0EEF7"/>
<sequence length="58" mass="6987">MSTSQRYEGIVEKDEKGFLVRLPDELVQVMRWKEGDKIIVEMSEWRGRLVVVLYKPYR</sequence>
<dbReference type="AlphaFoldDB" id="G0EEF7"/>
<dbReference type="OrthoDB" id="14408at2157"/>
<dbReference type="eggNOG" id="arCOG12307">
    <property type="taxonomic scope" value="Archaea"/>
</dbReference>
<evidence type="ECO:0008006" key="3">
    <source>
        <dbReference type="Google" id="ProtNLM"/>
    </source>
</evidence>
<dbReference type="GeneID" id="52281842"/>
<name>G0EEF7_PYRF1</name>
<organism evidence="1 2">
    <name type="scientific">Pyrolobus fumarii (strain DSM 11204 / 1A)</name>
    <dbReference type="NCBI Taxonomy" id="694429"/>
    <lineage>
        <taxon>Archaea</taxon>
        <taxon>Thermoproteota</taxon>
        <taxon>Thermoprotei</taxon>
        <taxon>Desulfurococcales</taxon>
        <taxon>Pyrodictiaceae</taxon>
        <taxon>Pyrolobus</taxon>
    </lineage>
</organism>
<reference evidence="1 2" key="1">
    <citation type="journal article" date="2011" name="Stand. Genomic Sci.">
        <title>Complete genome sequence of the hyperthermophilic chemolithoautotroph Pyrolobus fumarii type strain (1A).</title>
        <authorList>
            <person name="Anderson I."/>
            <person name="Goker M."/>
            <person name="Nolan M."/>
            <person name="Lucas S."/>
            <person name="Hammon N."/>
            <person name="Deshpande S."/>
            <person name="Cheng J.F."/>
            <person name="Tapia R."/>
            <person name="Han C."/>
            <person name="Goodwin L."/>
            <person name="Pitluck S."/>
            <person name="Huntemann M."/>
            <person name="Liolios K."/>
            <person name="Ivanova N."/>
            <person name="Pagani I."/>
            <person name="Mavromatis K."/>
            <person name="Ovchinikova G."/>
            <person name="Pati A."/>
            <person name="Chen A."/>
            <person name="Palaniappan K."/>
            <person name="Land M."/>
            <person name="Hauser L."/>
            <person name="Brambilla E.M."/>
            <person name="Huber H."/>
            <person name="Yasawong M."/>
            <person name="Rohde M."/>
            <person name="Spring S."/>
            <person name="Abt B."/>
            <person name="Sikorski J."/>
            <person name="Wirth R."/>
            <person name="Detter J.C."/>
            <person name="Woyke T."/>
            <person name="Bristow J."/>
            <person name="Eisen J.A."/>
            <person name="Markowitz V."/>
            <person name="Hugenholtz P."/>
            <person name="Kyrpides N.C."/>
            <person name="Klenk H.P."/>
            <person name="Lapidus A."/>
        </authorList>
    </citation>
    <scope>NUCLEOTIDE SEQUENCE [LARGE SCALE GENOMIC DNA]</scope>
    <source>
        <strain evidence="2">DSM 11204 / 1A</strain>
    </source>
</reference>
<dbReference type="RefSeq" id="WP_014025675.1">
    <property type="nucleotide sequence ID" value="NC_015931.1"/>
</dbReference>
<keyword evidence="2" id="KW-1185">Reference proteome</keyword>
<evidence type="ECO:0000313" key="2">
    <source>
        <dbReference type="Proteomes" id="UP000001037"/>
    </source>
</evidence>
<dbReference type="EMBL" id="CP002838">
    <property type="protein sequence ID" value="AEM37998.1"/>
    <property type="molecule type" value="Genomic_DNA"/>
</dbReference>
<protein>
    <recommendedName>
        <fullName evidence="3">SpoVT-AbrB domain-containing protein</fullName>
    </recommendedName>
</protein>
<gene>
    <name evidence="1" type="ordered locus">Pyrfu_0126</name>
</gene>
<dbReference type="HOGENOM" id="CLU_3075289_0_0_2"/>
<proteinExistence type="predicted"/>
<dbReference type="KEGG" id="pfm:Pyrfu_0126"/>
<dbReference type="Proteomes" id="UP000001037">
    <property type="component" value="Chromosome"/>
</dbReference>
<accession>G0EEF7</accession>
<evidence type="ECO:0000313" key="1">
    <source>
        <dbReference type="EMBL" id="AEM37998.1"/>
    </source>
</evidence>